<sequence length="98" mass="11522">MILWTKTHQEYVVNRLLCYKRIRDTAYSKVGSVKEEKDRVSRQNMLKCEQLGRKNVRIMYWSCASMKQRQSALYKLLNGADIVVLQETNLGEGTVYMI</sequence>
<reference evidence="1" key="1">
    <citation type="submission" date="2014-12" db="EMBL/GenBank/DDBJ databases">
        <title>Insight into the proteome of Arion vulgaris.</title>
        <authorList>
            <person name="Aradska J."/>
            <person name="Bulat T."/>
            <person name="Smidak R."/>
            <person name="Sarate P."/>
            <person name="Gangsoo J."/>
            <person name="Sialana F."/>
            <person name="Bilban M."/>
            <person name="Lubec G."/>
        </authorList>
    </citation>
    <scope>NUCLEOTIDE SEQUENCE</scope>
    <source>
        <tissue evidence="1">Skin</tissue>
    </source>
</reference>
<protein>
    <recommendedName>
        <fullName evidence="2">Endonuclease/exonuclease/phosphatase domain-containing protein</fullName>
    </recommendedName>
</protein>
<dbReference type="EMBL" id="HACG01046646">
    <property type="protein sequence ID" value="CEK93511.1"/>
    <property type="molecule type" value="Transcribed_RNA"/>
</dbReference>
<evidence type="ECO:0008006" key="2">
    <source>
        <dbReference type="Google" id="ProtNLM"/>
    </source>
</evidence>
<proteinExistence type="predicted"/>
<dbReference type="AlphaFoldDB" id="A0A0B7BMF5"/>
<organism evidence="1">
    <name type="scientific">Arion vulgaris</name>
    <dbReference type="NCBI Taxonomy" id="1028688"/>
    <lineage>
        <taxon>Eukaryota</taxon>
        <taxon>Metazoa</taxon>
        <taxon>Spiralia</taxon>
        <taxon>Lophotrochozoa</taxon>
        <taxon>Mollusca</taxon>
        <taxon>Gastropoda</taxon>
        <taxon>Heterobranchia</taxon>
        <taxon>Euthyneura</taxon>
        <taxon>Panpulmonata</taxon>
        <taxon>Eupulmonata</taxon>
        <taxon>Stylommatophora</taxon>
        <taxon>Helicina</taxon>
        <taxon>Arionoidea</taxon>
        <taxon>Arionidae</taxon>
        <taxon>Arion</taxon>
    </lineage>
</organism>
<accession>A0A0B7BMF5</accession>
<evidence type="ECO:0000313" key="1">
    <source>
        <dbReference type="EMBL" id="CEK93511.1"/>
    </source>
</evidence>
<gene>
    <name evidence="1" type="primary">ORF195715</name>
</gene>
<name>A0A0B7BMF5_9EUPU</name>